<keyword evidence="2" id="KW-1185">Reference proteome</keyword>
<dbReference type="AlphaFoldDB" id="A0A914H678"/>
<accession>A0A914H678</accession>
<sequence>MAFNANGRRTNGPKFRSGQIGRLSFNVSLLPQLGLKCPVSNCWTTGKRAGQNVGNKKCAQDGLCRRKKFVAMARRPSIKRPVVRSRTSPNGGKTKKKGTNKTTKKGGEDGLARVTTIADRQLRTGQLRTTIADDNCGRQLRTRQLRTTIADKTIAGDKNGYLAQIKFVA</sequence>
<proteinExistence type="predicted"/>
<evidence type="ECO:0000313" key="3">
    <source>
        <dbReference type="WBParaSite" id="Gr19_v10_g13606.t1"/>
    </source>
</evidence>
<organism evidence="2 3">
    <name type="scientific">Globodera rostochiensis</name>
    <name type="common">Golden nematode worm</name>
    <name type="synonym">Heterodera rostochiensis</name>
    <dbReference type="NCBI Taxonomy" id="31243"/>
    <lineage>
        <taxon>Eukaryota</taxon>
        <taxon>Metazoa</taxon>
        <taxon>Ecdysozoa</taxon>
        <taxon>Nematoda</taxon>
        <taxon>Chromadorea</taxon>
        <taxon>Rhabditida</taxon>
        <taxon>Tylenchina</taxon>
        <taxon>Tylenchomorpha</taxon>
        <taxon>Tylenchoidea</taxon>
        <taxon>Heteroderidae</taxon>
        <taxon>Heteroderinae</taxon>
        <taxon>Globodera</taxon>
    </lineage>
</organism>
<evidence type="ECO:0000313" key="2">
    <source>
        <dbReference type="Proteomes" id="UP000887572"/>
    </source>
</evidence>
<protein>
    <submittedName>
        <fullName evidence="3">Uncharacterized protein</fullName>
    </submittedName>
</protein>
<feature type="compositionally biased region" description="Basic residues" evidence="1">
    <location>
        <begin position="93"/>
        <end position="104"/>
    </location>
</feature>
<reference evidence="3" key="1">
    <citation type="submission" date="2022-11" db="UniProtKB">
        <authorList>
            <consortium name="WormBaseParasite"/>
        </authorList>
    </citation>
    <scope>IDENTIFICATION</scope>
</reference>
<evidence type="ECO:0000256" key="1">
    <source>
        <dbReference type="SAM" id="MobiDB-lite"/>
    </source>
</evidence>
<name>A0A914H678_GLORO</name>
<dbReference type="Proteomes" id="UP000887572">
    <property type="component" value="Unplaced"/>
</dbReference>
<dbReference type="WBParaSite" id="Gr19_v10_g13606.t1">
    <property type="protein sequence ID" value="Gr19_v10_g13606.t1"/>
    <property type="gene ID" value="Gr19_v10_g13606"/>
</dbReference>
<feature type="region of interest" description="Disordered" evidence="1">
    <location>
        <begin position="78"/>
        <end position="108"/>
    </location>
</feature>